<dbReference type="AlphaFoldDB" id="A0A9W8GER1"/>
<accession>A0A9W8GER1</accession>
<dbReference type="PANTHER" id="PTHR12308:SF73">
    <property type="entry name" value="ANOCTAMIN"/>
    <property type="match status" value="1"/>
</dbReference>
<feature type="compositionally biased region" description="Acidic residues" evidence="5">
    <location>
        <begin position="846"/>
        <end position="856"/>
    </location>
</feature>
<keyword evidence="9" id="KW-1185">Reference proteome</keyword>
<feature type="domain" description="Anoctamin transmembrane" evidence="7">
    <location>
        <begin position="280"/>
        <end position="814"/>
    </location>
</feature>
<dbReference type="GO" id="GO:0016020">
    <property type="term" value="C:membrane"/>
    <property type="evidence" value="ECO:0007669"/>
    <property type="project" value="UniProtKB-SubCell"/>
</dbReference>
<dbReference type="GO" id="GO:0032541">
    <property type="term" value="C:cortical endoplasmic reticulum"/>
    <property type="evidence" value="ECO:0007669"/>
    <property type="project" value="TreeGrafter"/>
</dbReference>
<proteinExistence type="predicted"/>
<keyword evidence="4 6" id="KW-0472">Membrane</keyword>
<comment type="subcellular location">
    <subcellularLocation>
        <location evidence="1">Membrane</location>
        <topology evidence="1">Multi-pass membrane protein</topology>
    </subcellularLocation>
</comment>
<sequence>MAGTPLRPLAFLQYWAFERTTEQFSATHGGKSFAGEPLESFADYVISFRYTPPKPADRATPNNTQALQVEGRQTTRDHRQAECNDATSALADLVRRLSRAGLDIEVREALSPKKAPGHTRNGPEADEPTAGDDSGADAFAVDPGRLLLFVGCPRGRLLQEWSRSRLHDWLGGMLPLRRVPRGVGLPTADPFEVDPEMHDDPSRLLETNAGTAEGISPSERQRLVHKLIVGPASEGCAAVNVEGDPWVESVFPLHDRSFNRTWIKHWSSKWLIDRHDLRRIREHFGEEIAMYFAFLQSYFLWLAIPAAFGTIWWLLGWSFSWQFGILLVLWSVLFTETWARRESDIATYWGVHGVQRVSSLRRPNFRPDRHVVDPATGEPIPFFSNGKRWLRRLLGVPVVLVLALLMALFVSFIFALQTFVSEYYDGPLHTLLGFTPVILFSACLPVYTSACTRIAGILTEYENYEYESEYAAQYTTKIFVFQFLQDQLYLFLTAWVFVPQRDSFELLLRGAYDSIRDLPPWMVPFLARTSEKGSAAGAYSGLKSSSTPATDMVQSLLTSFVVTSQIINLMTETGIPLLMRWWNSRSLARASKAQATQLKPANSATGLSLVHDGSLALDSSTQQRLTRSASHGGSSGVDQWVESVSALENAVAPADIQRQFIARVTEETCLPEYSTYEDYAEMASQFGRVAFFSVAWPLAPLAAFLNNWLELRTDAAKICGATKRPIPRRVETIGPWLDTLRFMCWLSSITNALLIYQFHPNCAFLPTVAEPETMMRLGRTSLSFALIVLLCSEHIFLIIRWAITHVMASWPGAYARVLERSQAQSKRRWLERTRAVSRDLVAADDSAAEGSDEPDSIQERSGVAQAPFRRADWRSELEYGLQAINNAFKLE</sequence>
<feature type="transmembrane region" description="Helical" evidence="6">
    <location>
        <begin position="288"/>
        <end position="315"/>
    </location>
</feature>
<evidence type="ECO:0000256" key="4">
    <source>
        <dbReference type="ARBA" id="ARBA00023136"/>
    </source>
</evidence>
<evidence type="ECO:0000313" key="9">
    <source>
        <dbReference type="Proteomes" id="UP001151516"/>
    </source>
</evidence>
<evidence type="ECO:0000256" key="1">
    <source>
        <dbReference type="ARBA" id="ARBA00004141"/>
    </source>
</evidence>
<dbReference type="OrthoDB" id="296386at2759"/>
<feature type="transmembrane region" description="Helical" evidence="6">
    <location>
        <begin position="782"/>
        <end position="803"/>
    </location>
</feature>
<name>A0A9W8GER1_9FUNG</name>
<feature type="transmembrane region" description="Helical" evidence="6">
    <location>
        <begin position="321"/>
        <end position="339"/>
    </location>
</feature>
<organism evidence="8 9">
    <name type="scientific">Coemansia spiralis</name>
    <dbReference type="NCBI Taxonomy" id="417178"/>
    <lineage>
        <taxon>Eukaryota</taxon>
        <taxon>Fungi</taxon>
        <taxon>Fungi incertae sedis</taxon>
        <taxon>Zoopagomycota</taxon>
        <taxon>Kickxellomycotina</taxon>
        <taxon>Kickxellomycetes</taxon>
        <taxon>Kickxellales</taxon>
        <taxon>Kickxellaceae</taxon>
        <taxon>Coemansia</taxon>
    </lineage>
</organism>
<evidence type="ECO:0000259" key="7">
    <source>
        <dbReference type="Pfam" id="PF04547"/>
    </source>
</evidence>
<evidence type="ECO:0000256" key="5">
    <source>
        <dbReference type="SAM" id="MobiDB-lite"/>
    </source>
</evidence>
<evidence type="ECO:0000313" key="8">
    <source>
        <dbReference type="EMBL" id="KAJ2682895.1"/>
    </source>
</evidence>
<protein>
    <recommendedName>
        <fullName evidence="7">Anoctamin transmembrane domain-containing protein</fullName>
    </recommendedName>
</protein>
<dbReference type="Pfam" id="PF04547">
    <property type="entry name" value="Anoctamin"/>
    <property type="match status" value="1"/>
</dbReference>
<keyword evidence="2 6" id="KW-0812">Transmembrane</keyword>
<reference evidence="8" key="1">
    <citation type="submission" date="2022-07" db="EMBL/GenBank/DDBJ databases">
        <title>Phylogenomic reconstructions and comparative analyses of Kickxellomycotina fungi.</title>
        <authorList>
            <person name="Reynolds N.K."/>
            <person name="Stajich J.E."/>
            <person name="Barry K."/>
            <person name="Grigoriev I.V."/>
            <person name="Crous P."/>
            <person name="Smith M.E."/>
        </authorList>
    </citation>
    <scope>NUCLEOTIDE SEQUENCE</scope>
    <source>
        <strain evidence="8">CBS 109367</strain>
    </source>
</reference>
<feature type="region of interest" description="Disordered" evidence="5">
    <location>
        <begin position="844"/>
        <end position="864"/>
    </location>
</feature>
<feature type="transmembrane region" description="Helical" evidence="6">
    <location>
        <begin position="428"/>
        <end position="447"/>
    </location>
</feature>
<gene>
    <name evidence="8" type="ORF">IWW39_005791</name>
</gene>
<dbReference type="Proteomes" id="UP001151516">
    <property type="component" value="Unassembled WGS sequence"/>
</dbReference>
<dbReference type="InterPro" id="IPR049452">
    <property type="entry name" value="Anoctamin_TM"/>
</dbReference>
<dbReference type="PANTHER" id="PTHR12308">
    <property type="entry name" value="ANOCTAMIN"/>
    <property type="match status" value="1"/>
</dbReference>
<dbReference type="EMBL" id="JANBTX010000350">
    <property type="protein sequence ID" value="KAJ2682895.1"/>
    <property type="molecule type" value="Genomic_DNA"/>
</dbReference>
<evidence type="ECO:0000256" key="3">
    <source>
        <dbReference type="ARBA" id="ARBA00022989"/>
    </source>
</evidence>
<evidence type="ECO:0000256" key="2">
    <source>
        <dbReference type="ARBA" id="ARBA00022692"/>
    </source>
</evidence>
<dbReference type="GO" id="GO:0005254">
    <property type="term" value="F:chloride channel activity"/>
    <property type="evidence" value="ECO:0007669"/>
    <property type="project" value="TreeGrafter"/>
</dbReference>
<feature type="region of interest" description="Disordered" evidence="5">
    <location>
        <begin position="108"/>
        <end position="137"/>
    </location>
</feature>
<feature type="transmembrane region" description="Helical" evidence="6">
    <location>
        <begin position="393"/>
        <end position="416"/>
    </location>
</feature>
<keyword evidence="3 6" id="KW-1133">Transmembrane helix</keyword>
<evidence type="ECO:0000256" key="6">
    <source>
        <dbReference type="SAM" id="Phobius"/>
    </source>
</evidence>
<comment type="caution">
    <text evidence="8">The sequence shown here is derived from an EMBL/GenBank/DDBJ whole genome shotgun (WGS) entry which is preliminary data.</text>
</comment>
<dbReference type="InterPro" id="IPR007632">
    <property type="entry name" value="Anoctamin"/>
</dbReference>